<dbReference type="OrthoDB" id="8617387at2"/>
<dbReference type="Pfam" id="PF03417">
    <property type="entry name" value="AAT"/>
    <property type="match status" value="1"/>
</dbReference>
<dbReference type="Gene3D" id="3.60.60.10">
    <property type="entry name" value="Penicillin V Acylase, Chain A"/>
    <property type="match status" value="1"/>
</dbReference>
<protein>
    <recommendedName>
        <fullName evidence="1">Peptidase C45 hydrolase domain-containing protein</fullName>
    </recommendedName>
</protein>
<dbReference type="Proteomes" id="UP000194218">
    <property type="component" value="Chromosome"/>
</dbReference>
<reference evidence="2 3" key="1">
    <citation type="submission" date="2017-05" db="EMBL/GenBank/DDBJ databases">
        <title>Complete genome sequence of Streptomyces sp. SCSIO 03032 revealed the diverse biosynthetic pathways for its bioactive secondary metabolites.</title>
        <authorList>
            <person name="Ma L."/>
            <person name="Zhu Y."/>
            <person name="Zhang W."/>
            <person name="Zhang G."/>
            <person name="Tian X."/>
            <person name="Zhang S."/>
            <person name="Zhang C."/>
        </authorList>
    </citation>
    <scope>NUCLEOTIDE SEQUENCE [LARGE SCALE GENOMIC DNA]</scope>
    <source>
        <strain evidence="2 3">SCSIO 03032</strain>
    </source>
</reference>
<feature type="domain" description="Peptidase C45 hydrolase" evidence="1">
    <location>
        <begin position="102"/>
        <end position="298"/>
    </location>
</feature>
<gene>
    <name evidence="2" type="ORF">CAG99_16925</name>
</gene>
<dbReference type="InterPro" id="IPR005079">
    <property type="entry name" value="Peptidase_C45_hydrolase"/>
</dbReference>
<evidence type="ECO:0000313" key="3">
    <source>
        <dbReference type="Proteomes" id="UP000194218"/>
    </source>
</evidence>
<dbReference type="KEGG" id="smao:CAG99_16925"/>
<sequence length="327" mass="34691">MDHHLVFHALDGGDGTDGRWAGPVLASLPAQVERWLPEAGRTPEAERAAHARFAAHMPELLPVLDLFTAQAGGAPGAVPLLAQVGLNNPFGACTQVGGVAGTLLRNYDWDLGQRERTVVRSRLLRPVLGMTEGFWGLLDGMNDAGLAVSLTYGGRTVHGDGFAMPIVLRYLLETCATVAQAVAALGRLPVATAQNVTLVDAEQAVTLYLGPDIAPVRAPDACAANHQHLPVPQEQERETRTHARLAGVRAAAAAAGKDPEAVVAALLRPPLHEAPREGGYGTAYTAAYRPADGLVTYHWPGEEPWRQSFADFRPGTREVTVRGPAAD</sequence>
<dbReference type="InterPro" id="IPR029055">
    <property type="entry name" value="Ntn_hydrolases_N"/>
</dbReference>
<organism evidence="2 3">
    <name type="scientific">Streptomyces marincola</name>
    <dbReference type="NCBI Taxonomy" id="2878388"/>
    <lineage>
        <taxon>Bacteria</taxon>
        <taxon>Bacillati</taxon>
        <taxon>Actinomycetota</taxon>
        <taxon>Actinomycetes</taxon>
        <taxon>Kitasatosporales</taxon>
        <taxon>Streptomycetaceae</taxon>
        <taxon>Streptomyces</taxon>
    </lineage>
</organism>
<dbReference type="EMBL" id="CP021121">
    <property type="protein sequence ID" value="ARQ70301.1"/>
    <property type="molecule type" value="Genomic_DNA"/>
</dbReference>
<dbReference type="InterPro" id="IPR047794">
    <property type="entry name" value="C45_proenzyme-like"/>
</dbReference>
<keyword evidence="3" id="KW-1185">Reference proteome</keyword>
<evidence type="ECO:0000259" key="1">
    <source>
        <dbReference type="Pfam" id="PF03417"/>
    </source>
</evidence>
<dbReference type="SUPFAM" id="SSF56235">
    <property type="entry name" value="N-terminal nucleophile aminohydrolases (Ntn hydrolases)"/>
    <property type="match status" value="1"/>
</dbReference>
<evidence type="ECO:0000313" key="2">
    <source>
        <dbReference type="EMBL" id="ARQ70301.1"/>
    </source>
</evidence>
<proteinExistence type="predicted"/>
<dbReference type="RefSeq" id="WP_086160159.1">
    <property type="nucleotide sequence ID" value="NZ_CP021121.1"/>
</dbReference>
<dbReference type="AlphaFoldDB" id="A0A1W7CZP0"/>
<accession>A0A1W7CZP0</accession>
<name>A0A1W7CZP0_9ACTN</name>
<dbReference type="NCBIfam" id="NF040521">
    <property type="entry name" value="C45_proenzyme"/>
    <property type="match status" value="1"/>
</dbReference>